<keyword evidence="3 6" id="KW-1133">Transmembrane helix</keyword>
<dbReference type="Pfam" id="PF04932">
    <property type="entry name" value="Wzy_C"/>
    <property type="match status" value="1"/>
</dbReference>
<evidence type="ECO:0000313" key="9">
    <source>
        <dbReference type="Proteomes" id="UP000438093"/>
    </source>
</evidence>
<dbReference type="EMBL" id="VTFY01000019">
    <property type="protein sequence ID" value="MRX84016.1"/>
    <property type="molecule type" value="Genomic_DNA"/>
</dbReference>
<feature type="domain" description="O-antigen ligase-related" evidence="7">
    <location>
        <begin position="226"/>
        <end position="366"/>
    </location>
</feature>
<feature type="transmembrane region" description="Helical" evidence="6">
    <location>
        <begin position="244"/>
        <end position="260"/>
    </location>
</feature>
<dbReference type="PANTHER" id="PTHR37422">
    <property type="entry name" value="TEICHURONIC ACID BIOSYNTHESIS PROTEIN TUAE"/>
    <property type="match status" value="1"/>
</dbReference>
<dbReference type="GO" id="GO:0016020">
    <property type="term" value="C:membrane"/>
    <property type="evidence" value="ECO:0007669"/>
    <property type="project" value="UniProtKB-SubCell"/>
</dbReference>
<evidence type="ECO:0000256" key="4">
    <source>
        <dbReference type="ARBA" id="ARBA00023136"/>
    </source>
</evidence>
<protein>
    <recommendedName>
        <fullName evidence="7">O-antigen ligase-related domain-containing protein</fullName>
    </recommendedName>
</protein>
<reference evidence="9" key="1">
    <citation type="submission" date="2019-08" db="EMBL/GenBank/DDBJ databases">
        <title>Arthrobacter sp. nov., isolated from plateau pika and Tibetan wild ass.</title>
        <authorList>
            <person name="Ge Y."/>
        </authorList>
    </citation>
    <scope>NUCLEOTIDE SEQUENCE [LARGE SCALE GENOMIC DNA]</scope>
    <source>
        <strain evidence="9">HF-4214</strain>
    </source>
</reference>
<feature type="transmembrane region" description="Helical" evidence="6">
    <location>
        <begin position="267"/>
        <end position="285"/>
    </location>
</feature>
<dbReference type="AlphaFoldDB" id="A0A6N7RRY1"/>
<evidence type="ECO:0000259" key="7">
    <source>
        <dbReference type="Pfam" id="PF04932"/>
    </source>
</evidence>
<dbReference type="InterPro" id="IPR051533">
    <property type="entry name" value="WaaL-like"/>
</dbReference>
<evidence type="ECO:0000256" key="1">
    <source>
        <dbReference type="ARBA" id="ARBA00004141"/>
    </source>
</evidence>
<dbReference type="InterPro" id="IPR007016">
    <property type="entry name" value="O-antigen_ligase-rel_domated"/>
</dbReference>
<organism evidence="8 9">
    <name type="scientific">Eggerthella guodeyinii</name>
    <dbReference type="NCBI Taxonomy" id="2690837"/>
    <lineage>
        <taxon>Bacteria</taxon>
        <taxon>Bacillati</taxon>
        <taxon>Actinomycetota</taxon>
        <taxon>Coriobacteriia</taxon>
        <taxon>Eggerthellales</taxon>
        <taxon>Eggerthellaceae</taxon>
        <taxon>Eggerthella</taxon>
    </lineage>
</organism>
<evidence type="ECO:0000256" key="5">
    <source>
        <dbReference type="SAM" id="MobiDB-lite"/>
    </source>
</evidence>
<name>A0A6N7RRY1_9ACTN</name>
<evidence type="ECO:0000256" key="6">
    <source>
        <dbReference type="SAM" id="Phobius"/>
    </source>
</evidence>
<gene>
    <name evidence="8" type="ORF">GJG86_16170</name>
</gene>
<evidence type="ECO:0000313" key="8">
    <source>
        <dbReference type="EMBL" id="MRX84016.1"/>
    </source>
</evidence>
<feature type="transmembrane region" description="Helical" evidence="6">
    <location>
        <begin position="222"/>
        <end position="238"/>
    </location>
</feature>
<comment type="subcellular location">
    <subcellularLocation>
        <location evidence="1">Membrane</location>
        <topology evidence="1">Multi-pass membrane protein</topology>
    </subcellularLocation>
</comment>
<feature type="compositionally biased region" description="Basic residues" evidence="5">
    <location>
        <begin position="467"/>
        <end position="479"/>
    </location>
</feature>
<sequence length="479" mass="52277">MQANASRSLKERVGILHSRKNGSSIKKGSAIGDYPRIAYILIAFCVFSYPFYASSLLPMRLSLAMSIAGLCAVVLLFLTRGIINFSHTGWFASWFVVGLIAAASAGASGYSYDSTHVWYPLMFTLSVLIMLMCSRSADWILPTLQTIVVMLIPFALGTIVLYFIPDLFAQVKNVLFPDSYFATGYQSGLTTHYSYNGTYNIVGFLISIGLLLFSGKTGKHKRLWIAAMLIFAFALMLIGKRQNLVFGAFAVFVVYAASGNRGKTFKIALTLSVLLVALELAISYIPGVEASFDRLFDTFEADDVSESTSGRTFIWEAAIKGWESSPLFGHGWGVFTYQFSINNTVHAAHNELLNLLYEAGIVGAVATTLCVLFSLAATWIAFRGTNRSEALAACDLPYKAALGVSLLIQTYLVVTGYTIGSLFSSPSSFMPYFLAVAIAIACRWSLKRKEPPSKSLSGPASSGHRSANIKKRVAHRKMS</sequence>
<keyword evidence="2 6" id="KW-0812">Transmembrane</keyword>
<proteinExistence type="predicted"/>
<dbReference type="PANTHER" id="PTHR37422:SF13">
    <property type="entry name" value="LIPOPOLYSACCHARIDE BIOSYNTHESIS PROTEIN PA4999-RELATED"/>
    <property type="match status" value="1"/>
</dbReference>
<feature type="region of interest" description="Disordered" evidence="5">
    <location>
        <begin position="449"/>
        <end position="479"/>
    </location>
</feature>
<feature type="transmembrane region" description="Helical" evidence="6">
    <location>
        <begin position="402"/>
        <end position="423"/>
    </location>
</feature>
<feature type="transmembrane region" description="Helical" evidence="6">
    <location>
        <begin position="117"/>
        <end position="134"/>
    </location>
</feature>
<feature type="transmembrane region" description="Helical" evidence="6">
    <location>
        <begin position="359"/>
        <end position="382"/>
    </location>
</feature>
<keyword evidence="9" id="KW-1185">Reference proteome</keyword>
<feature type="transmembrane region" description="Helical" evidence="6">
    <location>
        <begin position="429"/>
        <end position="446"/>
    </location>
</feature>
<evidence type="ECO:0000256" key="2">
    <source>
        <dbReference type="ARBA" id="ARBA00022692"/>
    </source>
</evidence>
<comment type="caution">
    <text evidence="8">The sequence shown here is derived from an EMBL/GenBank/DDBJ whole genome shotgun (WGS) entry which is preliminary data.</text>
</comment>
<feature type="transmembrane region" description="Helical" evidence="6">
    <location>
        <begin position="90"/>
        <end position="111"/>
    </location>
</feature>
<feature type="transmembrane region" description="Helical" evidence="6">
    <location>
        <begin position="197"/>
        <end position="215"/>
    </location>
</feature>
<evidence type="ECO:0000256" key="3">
    <source>
        <dbReference type="ARBA" id="ARBA00022989"/>
    </source>
</evidence>
<dbReference type="RefSeq" id="WP_154334869.1">
    <property type="nucleotide sequence ID" value="NZ_VTFY01000019.1"/>
</dbReference>
<feature type="transmembrane region" description="Helical" evidence="6">
    <location>
        <begin position="146"/>
        <end position="164"/>
    </location>
</feature>
<accession>A0A6N7RRY1</accession>
<feature type="compositionally biased region" description="Polar residues" evidence="5">
    <location>
        <begin position="454"/>
        <end position="465"/>
    </location>
</feature>
<feature type="transmembrane region" description="Helical" evidence="6">
    <location>
        <begin position="36"/>
        <end position="53"/>
    </location>
</feature>
<dbReference type="Proteomes" id="UP000438093">
    <property type="component" value="Unassembled WGS sequence"/>
</dbReference>
<feature type="transmembrane region" description="Helical" evidence="6">
    <location>
        <begin position="59"/>
        <end position="78"/>
    </location>
</feature>
<keyword evidence="4 6" id="KW-0472">Membrane</keyword>